<dbReference type="GO" id="GO:0098609">
    <property type="term" value="P:cell-cell adhesion"/>
    <property type="evidence" value="ECO:0007669"/>
    <property type="project" value="TreeGrafter"/>
</dbReference>
<feature type="transmembrane region" description="Helical" evidence="13">
    <location>
        <begin position="987"/>
        <end position="1009"/>
    </location>
</feature>
<dbReference type="PROSITE" id="PS51470">
    <property type="entry name" value="FG_GAP"/>
    <property type="match status" value="6"/>
</dbReference>
<dbReference type="SUPFAM" id="SSF69179">
    <property type="entry name" value="Integrin domains"/>
    <property type="match status" value="3"/>
</dbReference>
<evidence type="ECO:0000256" key="4">
    <source>
        <dbReference type="ARBA" id="ARBA00022729"/>
    </source>
</evidence>
<reference evidence="17" key="3">
    <citation type="submission" date="2025-08" db="UniProtKB">
        <authorList>
            <consortium name="Ensembl"/>
        </authorList>
    </citation>
    <scope>IDENTIFICATION</scope>
</reference>
<reference evidence="17" key="4">
    <citation type="submission" date="2025-09" db="UniProtKB">
        <authorList>
            <consortium name="Ensembl"/>
        </authorList>
    </citation>
    <scope>IDENTIFICATION</scope>
</reference>
<dbReference type="Pfam" id="PF08441">
    <property type="entry name" value="Integrin_A_Ig_1"/>
    <property type="match status" value="1"/>
</dbReference>
<comment type="subcellular location">
    <subcellularLocation>
        <location evidence="1 13">Membrane</location>
        <topology evidence="1 13">Single-pass type I membrane protein</topology>
    </subcellularLocation>
</comment>
<dbReference type="PRINTS" id="PR01185">
    <property type="entry name" value="INTEGRINA"/>
</dbReference>
<feature type="repeat" description="FG-GAP" evidence="12">
    <location>
        <begin position="361"/>
        <end position="417"/>
    </location>
</feature>
<dbReference type="GO" id="GO:0008305">
    <property type="term" value="C:integrin complex"/>
    <property type="evidence" value="ECO:0007669"/>
    <property type="project" value="InterPro"/>
</dbReference>
<keyword evidence="5" id="KW-0677">Repeat</keyword>
<keyword evidence="4 13" id="KW-0732">Signal</keyword>
<feature type="repeat" description="FG-GAP" evidence="12">
    <location>
        <begin position="418"/>
        <end position="479"/>
    </location>
</feature>
<dbReference type="InterPro" id="IPR048285">
    <property type="entry name" value="Integrin_alpha_Ig-like_2"/>
</dbReference>
<feature type="repeat" description="FG-GAP" evidence="12">
    <location>
        <begin position="242"/>
        <end position="298"/>
    </location>
</feature>
<accession>A0A6Q2YV54</accession>
<keyword evidence="8 13" id="KW-0401">Integrin</keyword>
<dbReference type="GO" id="GO:0007229">
    <property type="term" value="P:integrin-mediated signaling pathway"/>
    <property type="evidence" value="ECO:0007669"/>
    <property type="project" value="UniProtKB-KW"/>
</dbReference>
<name>A0A6Q2YV54_ESOLU</name>
<evidence type="ECO:0008006" key="19">
    <source>
        <dbReference type="Google" id="ProtNLM"/>
    </source>
</evidence>
<evidence type="ECO:0000256" key="2">
    <source>
        <dbReference type="ARBA" id="ARBA00008054"/>
    </source>
</evidence>
<keyword evidence="6 13" id="KW-0130">Cell adhesion</keyword>
<keyword evidence="9 13" id="KW-0472">Membrane</keyword>
<evidence type="ECO:0000256" key="7">
    <source>
        <dbReference type="ARBA" id="ARBA00022989"/>
    </source>
</evidence>
<dbReference type="Gene3D" id="2.60.40.1460">
    <property type="entry name" value="Integrin domains. Chain A, domain 2"/>
    <property type="match status" value="1"/>
</dbReference>
<dbReference type="Pfam" id="PF20806">
    <property type="entry name" value="Integrin_A_Ig_3"/>
    <property type="match status" value="1"/>
</dbReference>
<dbReference type="GO" id="GO:0005178">
    <property type="term" value="F:integrin binding"/>
    <property type="evidence" value="ECO:0007669"/>
    <property type="project" value="TreeGrafter"/>
</dbReference>
<feature type="signal peptide" evidence="13">
    <location>
        <begin position="1"/>
        <end position="25"/>
    </location>
</feature>
<dbReference type="InterPro" id="IPR013649">
    <property type="entry name" value="Integrin_alpha_Ig-like_1"/>
</dbReference>
<keyword evidence="7 13" id="KW-1133">Transmembrane helix</keyword>
<proteinExistence type="inferred from homology"/>
<evidence type="ECO:0000256" key="10">
    <source>
        <dbReference type="ARBA" id="ARBA00023170"/>
    </source>
</evidence>
<evidence type="ECO:0000259" key="16">
    <source>
        <dbReference type="Pfam" id="PF20806"/>
    </source>
</evidence>
<evidence type="ECO:0000256" key="5">
    <source>
        <dbReference type="ARBA" id="ARBA00022737"/>
    </source>
</evidence>
<dbReference type="Gene3D" id="1.20.5.930">
    <property type="entry name" value="Bicelle-embedded integrin alpha(iib) transmembrane segment"/>
    <property type="match status" value="1"/>
</dbReference>
<dbReference type="GO" id="GO:0009897">
    <property type="term" value="C:external side of plasma membrane"/>
    <property type="evidence" value="ECO:0007669"/>
    <property type="project" value="TreeGrafter"/>
</dbReference>
<dbReference type="Gene3D" id="2.130.10.130">
    <property type="entry name" value="Integrin alpha, N-terminal"/>
    <property type="match status" value="1"/>
</dbReference>
<dbReference type="InterPro" id="IPR032695">
    <property type="entry name" value="Integrin_dom_sf"/>
</dbReference>
<reference evidence="17" key="2">
    <citation type="submission" date="2020-02" db="EMBL/GenBank/DDBJ databases">
        <title>Esox lucius (northern pike) genome, fEsoLuc1, primary haplotype.</title>
        <authorList>
            <person name="Myers G."/>
            <person name="Karagic N."/>
            <person name="Meyer A."/>
            <person name="Pippel M."/>
            <person name="Reichard M."/>
            <person name="Winkler S."/>
            <person name="Tracey A."/>
            <person name="Sims Y."/>
            <person name="Howe K."/>
            <person name="Rhie A."/>
            <person name="Formenti G."/>
            <person name="Durbin R."/>
            <person name="Fedrigo O."/>
            <person name="Jarvis E.D."/>
        </authorList>
    </citation>
    <scope>NUCLEOTIDE SEQUENCE [LARGE SCALE GENOMIC DNA]</scope>
</reference>
<evidence type="ECO:0000259" key="15">
    <source>
        <dbReference type="Pfam" id="PF20805"/>
    </source>
</evidence>
<evidence type="ECO:0000313" key="17">
    <source>
        <dbReference type="Ensembl" id="ENSELUP00000069357.2"/>
    </source>
</evidence>
<dbReference type="SUPFAM" id="SSF69318">
    <property type="entry name" value="Integrin alpha N-terminal domain"/>
    <property type="match status" value="1"/>
</dbReference>
<dbReference type="Pfam" id="PF01839">
    <property type="entry name" value="FG-GAP"/>
    <property type="match status" value="1"/>
</dbReference>
<feature type="domain" description="Integrin alpha first immunoglubulin-like" evidence="14">
    <location>
        <begin position="464"/>
        <end position="616"/>
    </location>
</feature>
<dbReference type="PANTHER" id="PTHR23220:SF9">
    <property type="entry name" value="INTEGRIN ALPHA-6"/>
    <property type="match status" value="1"/>
</dbReference>
<dbReference type="Gene3D" id="2.60.40.1510">
    <property type="entry name" value="ntegrin, alpha v. Chain A, domain 3"/>
    <property type="match status" value="1"/>
</dbReference>
<keyword evidence="18" id="KW-1185">Reference proteome</keyword>
<reference evidence="18" key="1">
    <citation type="journal article" date="2014" name="PLoS ONE">
        <title>The genome and linkage map of the northern pike (Esox lucius): conserved synteny revealed between the salmonid sister group and the Neoteleostei.</title>
        <authorList>
            <person name="Rondeau E.B."/>
            <person name="Minkley D.R."/>
            <person name="Leong J.S."/>
            <person name="Messmer A.M."/>
            <person name="Jantzen J.R."/>
            <person name="von Schalburg K.R."/>
            <person name="Lemon C."/>
            <person name="Bird N.H."/>
            <person name="Koop B.F."/>
        </authorList>
    </citation>
    <scope>NUCLEOTIDE SEQUENCE</scope>
</reference>
<dbReference type="GO" id="GO:0033627">
    <property type="term" value="P:cell adhesion mediated by integrin"/>
    <property type="evidence" value="ECO:0007669"/>
    <property type="project" value="TreeGrafter"/>
</dbReference>
<dbReference type="Ensembl" id="ENSELUT00000074928.2">
    <property type="protein sequence ID" value="ENSELUP00000069357.2"/>
    <property type="gene ID" value="ENSELUG00000040444.1"/>
</dbReference>
<protein>
    <recommendedName>
        <fullName evidence="19">Integrin alpha-2 domain-containing protein</fullName>
    </recommendedName>
</protein>
<feature type="chain" id="PRO_5044046501" description="Integrin alpha-2 domain-containing protein" evidence="13">
    <location>
        <begin position="26"/>
        <end position="1032"/>
    </location>
</feature>
<dbReference type="Proteomes" id="UP000265140">
    <property type="component" value="Chromosome 3"/>
</dbReference>
<dbReference type="InterPro" id="IPR048286">
    <property type="entry name" value="Integrin_alpha_Ig-like_3"/>
</dbReference>
<evidence type="ECO:0000256" key="3">
    <source>
        <dbReference type="ARBA" id="ARBA00022692"/>
    </source>
</evidence>
<evidence type="ECO:0000256" key="12">
    <source>
        <dbReference type="PROSITE-ProRule" id="PRU00803"/>
    </source>
</evidence>
<organism evidence="17 18">
    <name type="scientific">Esox lucius</name>
    <name type="common">Northern pike</name>
    <dbReference type="NCBI Taxonomy" id="8010"/>
    <lineage>
        <taxon>Eukaryota</taxon>
        <taxon>Metazoa</taxon>
        <taxon>Chordata</taxon>
        <taxon>Craniata</taxon>
        <taxon>Vertebrata</taxon>
        <taxon>Euteleostomi</taxon>
        <taxon>Actinopterygii</taxon>
        <taxon>Neopterygii</taxon>
        <taxon>Teleostei</taxon>
        <taxon>Protacanthopterygii</taxon>
        <taxon>Esociformes</taxon>
        <taxon>Esocidae</taxon>
        <taxon>Esox</taxon>
    </lineage>
</organism>
<comment type="similarity">
    <text evidence="2 13">Belongs to the integrin alpha chain family.</text>
</comment>
<dbReference type="InterPro" id="IPR028994">
    <property type="entry name" value="Integrin_alpha_N"/>
</dbReference>
<dbReference type="GeneTree" id="ENSGT00940000155353"/>
<feature type="domain" description="Integrin alpha third immunoglobulin-like" evidence="16">
    <location>
        <begin position="775"/>
        <end position="941"/>
    </location>
</feature>
<dbReference type="Bgee" id="ENSELUG00000001333">
    <property type="expression patterns" value="Expressed in nose and 15 other cell types or tissues"/>
</dbReference>
<keyword evidence="3 13" id="KW-0812">Transmembrane</keyword>
<dbReference type="SMART" id="SM00191">
    <property type="entry name" value="Int_alpha"/>
    <property type="match status" value="5"/>
</dbReference>
<evidence type="ECO:0000256" key="6">
    <source>
        <dbReference type="ARBA" id="ARBA00022889"/>
    </source>
</evidence>
<dbReference type="GO" id="GO:0007160">
    <property type="term" value="P:cell-matrix adhesion"/>
    <property type="evidence" value="ECO:0007669"/>
    <property type="project" value="TreeGrafter"/>
</dbReference>
<dbReference type="InterPro" id="IPR013517">
    <property type="entry name" value="FG-GAP"/>
</dbReference>
<dbReference type="AlphaFoldDB" id="A0A6Q2YV54"/>
<dbReference type="Gene3D" id="2.60.40.1530">
    <property type="entry name" value="ntegrin, alpha v. Chain A, domain 4"/>
    <property type="match status" value="1"/>
</dbReference>
<keyword evidence="11" id="KW-0325">Glycoprotein</keyword>
<evidence type="ECO:0000256" key="1">
    <source>
        <dbReference type="ARBA" id="ARBA00004479"/>
    </source>
</evidence>
<feature type="repeat" description="FG-GAP" evidence="12">
    <location>
        <begin position="299"/>
        <end position="360"/>
    </location>
</feature>
<dbReference type="Pfam" id="PF20805">
    <property type="entry name" value="Integrin_A_Ig_2"/>
    <property type="match status" value="1"/>
</dbReference>
<evidence type="ECO:0000256" key="11">
    <source>
        <dbReference type="ARBA" id="ARBA00023180"/>
    </source>
</evidence>
<evidence type="ECO:0000259" key="14">
    <source>
        <dbReference type="Pfam" id="PF08441"/>
    </source>
</evidence>
<feature type="domain" description="Integrin alpha second immunoglobulin-like" evidence="15">
    <location>
        <begin position="622"/>
        <end position="770"/>
    </location>
</feature>
<dbReference type="PANTHER" id="PTHR23220">
    <property type="entry name" value="INTEGRIN ALPHA"/>
    <property type="match status" value="1"/>
</dbReference>
<keyword evidence="10 13" id="KW-0675">Receptor</keyword>
<evidence type="ECO:0000256" key="9">
    <source>
        <dbReference type="ARBA" id="ARBA00023136"/>
    </source>
</evidence>
<feature type="repeat" description="FG-GAP" evidence="12">
    <location>
        <begin position="178"/>
        <end position="231"/>
    </location>
</feature>
<evidence type="ECO:0000256" key="8">
    <source>
        <dbReference type="ARBA" id="ARBA00023037"/>
    </source>
</evidence>
<dbReference type="GO" id="GO:0050900">
    <property type="term" value="P:leukocyte migration"/>
    <property type="evidence" value="ECO:0007669"/>
    <property type="project" value="TreeGrafter"/>
</dbReference>
<sequence length="1032" mass="113912">MKGQLIQVLSCLLLLFLLEMREISSFNLDTENVIIQKGDSGSLFGYSLAMHQQLNPVDKRKLLVGAPKAKALNGQKSKITGGLYDCDSTLSSSSCNRVQFDNSEDLQTESKENQWMGVTVNSQGPGGKIVTCAHRYQQRKRVNSDDESRYILGRCYVLSQDLTIKQEPGDGGDWKLCEGRKAGHEQYGSCQQGISATFTQDPYYLVFGVPGAFNWKGVVRVENSSLLQLGIFDDGPYELGEDNPAEIPVPDNSYLGFSLDSGNAITKKDQLTIVAGAPRANHSGAVVLLKTVLSTNLLEKEYILEGEGLASSFGYDLTVVDLNADGWQDIVVGAPQYFEKDKKVGGAIYVYINKNGDWNMVKPTRIDGTEDSMFGLAVENLGDLNMDNYNEIAVGAPYTKEGGKVFIYHGSADGLITTPTQVLSGSAGTKLFGYSLAGNMDLDMNSYPDLAVGSLSDSVFVYRTRSVINIETNISTTPNEIDLTKKNCGNSICMNVEACLSYTALPKTYNPTLRVKYAIQVEEERRKRGLPSRVTISTDSINEQDFNVTGVLSLTGQGNMKCVSAKVKLLENIKDKLRGISIQVNVGIENSKRKRRQVPGIPPILNPKPQKPVMVNFRKEGCGSDNVCQSKLKLQHRFCYKEPNTDEFSPLKVMDNVTVVSLSVQKDIALEITVTNENGDDAHEATLVASLQSTLTYSADYSAVSSTNLVIGCWYDCRKGKQCVTWGTPSNETQGTAGIPLDTTDLEIDLQLGTTSVQDPVKVKAKAKVEIELQLSLTGLAKPSQVYFSGETKGESAMKTGDVGSPIEFEFRMINLGRALKMYGSSFLIINWPMKTIEGNWILYLMKINSQGLGQITCSPEKEINPLKLKERRAINETNQSEGTISALQNKDRKSATLSCDKGAKCVEIRCPLHDLDSNAVILLRSQLWNSTFLKVKHTYMYFISFTLETGIFDCDYLLILMDAFSPQMKVTVFPERFMAQYGGTPWWPIVLAILLGLLMLGLLAFLLWKVRLKEHRYIYSIAVCSTLYLGP</sequence>
<dbReference type="InterPro" id="IPR013519">
    <property type="entry name" value="Int_alpha_beta-p"/>
</dbReference>
<evidence type="ECO:0000256" key="13">
    <source>
        <dbReference type="RuleBase" id="RU003762"/>
    </source>
</evidence>
<evidence type="ECO:0000313" key="18">
    <source>
        <dbReference type="Proteomes" id="UP000265140"/>
    </source>
</evidence>
<dbReference type="InterPro" id="IPR000413">
    <property type="entry name" value="Integrin_alpha"/>
</dbReference>
<feature type="repeat" description="FG-GAP" evidence="12">
    <location>
        <begin position="30"/>
        <end position="95"/>
    </location>
</feature>